<dbReference type="InterPro" id="IPR001680">
    <property type="entry name" value="WD40_rpt"/>
</dbReference>
<evidence type="ECO:0000256" key="3">
    <source>
        <dbReference type="PROSITE-ProRule" id="PRU00221"/>
    </source>
</evidence>
<dbReference type="SUPFAM" id="SSF50978">
    <property type="entry name" value="WD40 repeat-like"/>
    <property type="match status" value="1"/>
</dbReference>
<dbReference type="PRINTS" id="PR00320">
    <property type="entry name" value="GPROTEINBRPT"/>
</dbReference>
<dbReference type="InterPro" id="IPR019775">
    <property type="entry name" value="WD40_repeat_CS"/>
</dbReference>
<dbReference type="Pfam" id="PF00400">
    <property type="entry name" value="WD40"/>
    <property type="match status" value="4"/>
</dbReference>
<reference evidence="5 6" key="1">
    <citation type="journal article" date="2023" name="G3 (Bethesda)">
        <title>A chromosome-level genome assembly of Zasmidium syzygii isolated from banana leaves.</title>
        <authorList>
            <person name="van Westerhoven A.C."/>
            <person name="Mehrabi R."/>
            <person name="Talebi R."/>
            <person name="Steentjes M.B.F."/>
            <person name="Corcolon B."/>
            <person name="Chong P.A."/>
            <person name="Kema G.H.J."/>
            <person name="Seidl M.F."/>
        </authorList>
    </citation>
    <scope>NUCLEOTIDE SEQUENCE [LARGE SCALE GENOMIC DNA]</scope>
    <source>
        <strain evidence="5 6">P124</strain>
    </source>
</reference>
<proteinExistence type="predicted"/>
<dbReference type="InterPro" id="IPR036322">
    <property type="entry name" value="WD40_repeat_dom_sf"/>
</dbReference>
<evidence type="ECO:0000256" key="1">
    <source>
        <dbReference type="ARBA" id="ARBA00022574"/>
    </source>
</evidence>
<dbReference type="EMBL" id="JAXOVC010000004">
    <property type="protein sequence ID" value="KAK4502128.1"/>
    <property type="molecule type" value="Genomic_DNA"/>
</dbReference>
<dbReference type="InterPro" id="IPR020472">
    <property type="entry name" value="WD40_PAC1"/>
</dbReference>
<dbReference type="PROSITE" id="PS50082">
    <property type="entry name" value="WD_REPEATS_2"/>
    <property type="match status" value="3"/>
</dbReference>
<dbReference type="PANTHER" id="PTHR19879:SF9">
    <property type="entry name" value="TRANSCRIPTION INITIATION FACTOR TFIID SUBUNIT 5"/>
    <property type="match status" value="1"/>
</dbReference>
<evidence type="ECO:0000313" key="5">
    <source>
        <dbReference type="EMBL" id="KAK4502128.1"/>
    </source>
</evidence>
<keyword evidence="6" id="KW-1185">Reference proteome</keyword>
<dbReference type="Pfam" id="PF20434">
    <property type="entry name" value="BD-FAE"/>
    <property type="match status" value="1"/>
</dbReference>
<accession>A0ABR0ELP6</accession>
<dbReference type="InterPro" id="IPR029058">
    <property type="entry name" value="AB_hydrolase_fold"/>
</dbReference>
<evidence type="ECO:0000256" key="2">
    <source>
        <dbReference type="ARBA" id="ARBA00022737"/>
    </source>
</evidence>
<feature type="domain" description="BD-FAE-like" evidence="4">
    <location>
        <begin position="393"/>
        <end position="489"/>
    </location>
</feature>
<dbReference type="PANTHER" id="PTHR19879">
    <property type="entry name" value="TRANSCRIPTION INITIATION FACTOR TFIID"/>
    <property type="match status" value="1"/>
</dbReference>
<evidence type="ECO:0000259" key="4">
    <source>
        <dbReference type="Pfam" id="PF20434"/>
    </source>
</evidence>
<dbReference type="InterPro" id="IPR049492">
    <property type="entry name" value="BD-FAE-like_dom"/>
</dbReference>
<dbReference type="PROSITE" id="PS50294">
    <property type="entry name" value="WD_REPEATS_REGION"/>
    <property type="match status" value="2"/>
</dbReference>
<keyword evidence="1 3" id="KW-0853">WD repeat</keyword>
<gene>
    <name evidence="5" type="ORF">PRZ48_005551</name>
</gene>
<dbReference type="SUPFAM" id="SSF53474">
    <property type="entry name" value="alpha/beta-Hydrolases"/>
    <property type="match status" value="1"/>
</dbReference>
<dbReference type="PROSITE" id="PS00678">
    <property type="entry name" value="WD_REPEATS_1"/>
    <property type="match status" value="1"/>
</dbReference>
<dbReference type="Gene3D" id="3.40.50.1820">
    <property type="entry name" value="alpha/beta hydrolase"/>
    <property type="match status" value="1"/>
</dbReference>
<protein>
    <recommendedName>
        <fullName evidence="4">BD-FAE-like domain-containing protein</fullName>
    </recommendedName>
</protein>
<dbReference type="SMART" id="SM00320">
    <property type="entry name" value="WD40"/>
    <property type="match status" value="5"/>
</dbReference>
<feature type="repeat" description="WD" evidence="3">
    <location>
        <begin position="102"/>
        <end position="132"/>
    </location>
</feature>
<keyword evidence="2" id="KW-0677">Repeat</keyword>
<organism evidence="5 6">
    <name type="scientific">Zasmidium cellare</name>
    <name type="common">Wine cellar mold</name>
    <name type="synonym">Racodium cellare</name>
    <dbReference type="NCBI Taxonomy" id="395010"/>
    <lineage>
        <taxon>Eukaryota</taxon>
        <taxon>Fungi</taxon>
        <taxon>Dikarya</taxon>
        <taxon>Ascomycota</taxon>
        <taxon>Pezizomycotina</taxon>
        <taxon>Dothideomycetes</taxon>
        <taxon>Dothideomycetidae</taxon>
        <taxon>Mycosphaerellales</taxon>
        <taxon>Mycosphaerellaceae</taxon>
        <taxon>Zasmidium</taxon>
    </lineage>
</organism>
<feature type="repeat" description="WD" evidence="3">
    <location>
        <begin position="217"/>
        <end position="243"/>
    </location>
</feature>
<comment type="caution">
    <text evidence="5">The sequence shown here is derived from an EMBL/GenBank/DDBJ whole genome shotgun (WGS) entry which is preliminary data.</text>
</comment>
<dbReference type="Proteomes" id="UP001305779">
    <property type="component" value="Unassembled WGS sequence"/>
</dbReference>
<sequence length="627" mass="68261">MNSILKFQIPAPEHAAEAHTASIYALQVHSKYMVTASQDKTIRRWDLNTGRLIPPVITGCEGSVLCLQFDERPDHDILVSGGVDGALRVYKFSTGDEVAVVANAHEESVLSLSFDDRYIVTGSKDKGVRVWNRNEIRDKALLPQAFQRASNEDGIVKPLSKLSEYATNQAAVNAVQLLGDTIIVGSGDRTVQVLKLDTGDIVRKFNAAAGVADLHFNGRLLLAGSSDGSATIWDINDGSVKARLEGPRTVVRGVDAVDDENGEFSRLAIGKYDGTVQIYEKDKTSETWTVTNTLEYGIQPERISDDNPYVHTYPEGERVFDVSFHGDKIGYFLPGGLDILSAPKDDDAEEDPDRIQELMSMMNADQPPGGEDIMYGPHEAHRVRYWKAGVFGAPLILFVHGGSWRSGTYLDSIGSAKVQYLLDRGYAFATVNYQLVPTITVEEQAQEVADALAFLASRASELEIDPQRLVLLGHSSGAHIAALLGTDSKYLGQAGLDMASLRRVICIDGSNYNALAEMYDSPGPVAENTVRGLGTDVERLRAMSPTFHAQAPNAAAFLLLHVQRSGDVRQAMELAAALSAAGSDAELHVFEGQGFEGHIQILLRLGMPEYPATLVTDNWLSVYAPIR</sequence>
<name>A0ABR0ELP6_ZASCE</name>
<dbReference type="InterPro" id="IPR015943">
    <property type="entry name" value="WD40/YVTN_repeat-like_dom_sf"/>
</dbReference>
<feature type="repeat" description="WD" evidence="3">
    <location>
        <begin position="16"/>
        <end position="55"/>
    </location>
</feature>
<dbReference type="Gene3D" id="2.130.10.10">
    <property type="entry name" value="YVTN repeat-like/Quinoprotein amine dehydrogenase"/>
    <property type="match status" value="2"/>
</dbReference>
<evidence type="ECO:0000313" key="6">
    <source>
        <dbReference type="Proteomes" id="UP001305779"/>
    </source>
</evidence>